<evidence type="ECO:0000313" key="1">
    <source>
        <dbReference type="EMBL" id="ABJ06262.1"/>
    </source>
</evidence>
<sequence length="80" mass="8672">MSSRTTDAKPAGSWDAPHLGCNIGLSFDGTDLVSRGRGLTVAFRPIVNAAADRRKALVLAWLLAPSSGRARRWRLADWLP</sequence>
<proteinExistence type="predicted"/>
<dbReference type="STRING" id="316055.RPE_2321"/>
<name>Q07P72_RHOP5</name>
<dbReference type="HOGENOM" id="CLU_2587425_0_0_5"/>
<accession>Q07P72</accession>
<gene>
    <name evidence="1" type="ordered locus">RPE_2321</name>
</gene>
<reference evidence="1" key="1">
    <citation type="submission" date="2006-09" db="EMBL/GenBank/DDBJ databases">
        <title>Complete sequence of Rhodopseudomonas palustris BisA53.</title>
        <authorList>
            <consortium name="US DOE Joint Genome Institute"/>
            <person name="Copeland A."/>
            <person name="Lucas S."/>
            <person name="Lapidus A."/>
            <person name="Barry K."/>
            <person name="Detter J.C."/>
            <person name="Glavina del Rio T."/>
            <person name="Hammon N."/>
            <person name="Israni S."/>
            <person name="Dalin E."/>
            <person name="Tice H."/>
            <person name="Pitluck S."/>
            <person name="Chain P."/>
            <person name="Malfatti S."/>
            <person name="Shin M."/>
            <person name="Vergez L."/>
            <person name="Schmutz J."/>
            <person name="Larimer F."/>
            <person name="Land M."/>
            <person name="Hauser L."/>
            <person name="Pelletier D.A."/>
            <person name="Kyrpides N."/>
            <person name="Kim E."/>
            <person name="Harwood C.S."/>
            <person name="Oda Y."/>
            <person name="Richardson P."/>
        </authorList>
    </citation>
    <scope>NUCLEOTIDE SEQUENCE [LARGE SCALE GENOMIC DNA]</scope>
    <source>
        <strain evidence="1">BisA53</strain>
    </source>
</reference>
<dbReference type="EMBL" id="CP000463">
    <property type="protein sequence ID" value="ABJ06262.1"/>
    <property type="molecule type" value="Genomic_DNA"/>
</dbReference>
<organism evidence="1">
    <name type="scientific">Rhodopseudomonas palustris (strain BisA53)</name>
    <dbReference type="NCBI Taxonomy" id="316055"/>
    <lineage>
        <taxon>Bacteria</taxon>
        <taxon>Pseudomonadati</taxon>
        <taxon>Pseudomonadota</taxon>
        <taxon>Alphaproteobacteria</taxon>
        <taxon>Hyphomicrobiales</taxon>
        <taxon>Nitrobacteraceae</taxon>
        <taxon>Rhodopseudomonas</taxon>
    </lineage>
</organism>
<protein>
    <submittedName>
        <fullName evidence="1">Uncharacterized protein</fullName>
    </submittedName>
</protein>
<dbReference type="KEGG" id="rpe:RPE_2321"/>
<dbReference type="AlphaFoldDB" id="Q07P72"/>